<dbReference type="EMBL" id="GL380855">
    <property type="protein sequence ID" value="EGT32129.1"/>
    <property type="molecule type" value="Genomic_DNA"/>
</dbReference>
<evidence type="ECO:0000313" key="2">
    <source>
        <dbReference type="EMBL" id="EGT32129.1"/>
    </source>
</evidence>
<protein>
    <submittedName>
        <fullName evidence="2">Uncharacterized protein</fullName>
    </submittedName>
</protein>
<proteinExistence type="predicted"/>
<reference evidence="3" key="1">
    <citation type="submission" date="2011-07" db="EMBL/GenBank/DDBJ databases">
        <authorList>
            <consortium name="Caenorhabditis brenneri Sequencing and Analysis Consortium"/>
            <person name="Wilson R.K."/>
        </authorList>
    </citation>
    <scope>NUCLEOTIDE SEQUENCE [LARGE SCALE GENOMIC DNA]</scope>
    <source>
        <strain evidence="3">PB2801</strain>
    </source>
</reference>
<keyword evidence="3" id="KW-1185">Reference proteome</keyword>
<accession>G0PKE7</accession>
<dbReference type="Proteomes" id="UP000008068">
    <property type="component" value="Unassembled WGS sequence"/>
</dbReference>
<keyword evidence="1" id="KW-0175">Coiled coil</keyword>
<evidence type="ECO:0000313" key="3">
    <source>
        <dbReference type="Proteomes" id="UP000008068"/>
    </source>
</evidence>
<dbReference type="InParanoid" id="G0PKE7"/>
<feature type="coiled-coil region" evidence="1">
    <location>
        <begin position="36"/>
        <end position="81"/>
    </location>
</feature>
<organism evidence="3">
    <name type="scientific">Caenorhabditis brenneri</name>
    <name type="common">Nematode worm</name>
    <dbReference type="NCBI Taxonomy" id="135651"/>
    <lineage>
        <taxon>Eukaryota</taxon>
        <taxon>Metazoa</taxon>
        <taxon>Ecdysozoa</taxon>
        <taxon>Nematoda</taxon>
        <taxon>Chromadorea</taxon>
        <taxon>Rhabditida</taxon>
        <taxon>Rhabditina</taxon>
        <taxon>Rhabditomorpha</taxon>
        <taxon>Rhabditoidea</taxon>
        <taxon>Rhabditidae</taxon>
        <taxon>Peloderinae</taxon>
        <taxon>Caenorhabditis</taxon>
    </lineage>
</organism>
<dbReference type="HOGENOM" id="CLU_1086751_0_0_1"/>
<sequence length="256" mass="29180">MNATASTAQQTCPMEAPREEVAAQQERTIVISTLTIAELREEIRISEDLRDKCLEELKEANEHHNRTVAALKLRLQDLEISRLIHMEGGVSEGVPNPKKEKYRNMKLHHRQSMAKKEVKIQNLKKKCQEMREEMEEFRKGAELHQRTQNLEDEAAWYQNENPVLQQKIESLKRQQKWNLDQTRQVMGNHSALLGKKGFLEGKLASQAQELGNLAMERSGLLGRIAYLEGKLAEAEQAKARQAEVGLAGLVQAIRLA</sequence>
<name>G0PKE7_CAEBE</name>
<evidence type="ECO:0000256" key="1">
    <source>
        <dbReference type="SAM" id="Coils"/>
    </source>
</evidence>
<dbReference type="AlphaFoldDB" id="G0PKE7"/>
<feature type="coiled-coil region" evidence="1">
    <location>
        <begin position="113"/>
        <end position="147"/>
    </location>
</feature>
<gene>
    <name evidence="2" type="ORF">CAEBREN_02256</name>
</gene>